<keyword evidence="2" id="KW-1185">Reference proteome</keyword>
<reference evidence="1 2" key="1">
    <citation type="submission" date="2021-06" db="EMBL/GenBank/DDBJ databases">
        <title>Caerostris extrusa draft genome.</title>
        <authorList>
            <person name="Kono N."/>
            <person name="Arakawa K."/>
        </authorList>
    </citation>
    <scope>NUCLEOTIDE SEQUENCE [LARGE SCALE GENOMIC DNA]</scope>
</reference>
<evidence type="ECO:0008006" key="3">
    <source>
        <dbReference type="Google" id="ProtNLM"/>
    </source>
</evidence>
<sequence length="127" mass="15182">MDGQTMKVELRSIAWSVAVWLTMATMETPKLMRWMLIRKHDKKPMKATTCRRPSVGGLLTPRKYNESQQFQINLCQGTDVLVNDMSRNRRIGIWYVQEQSYCYVKEQAYCYVKNRRIGKWYVKEQTY</sequence>
<organism evidence="1 2">
    <name type="scientific">Caerostris extrusa</name>
    <name type="common">Bark spider</name>
    <name type="synonym">Caerostris bankana</name>
    <dbReference type="NCBI Taxonomy" id="172846"/>
    <lineage>
        <taxon>Eukaryota</taxon>
        <taxon>Metazoa</taxon>
        <taxon>Ecdysozoa</taxon>
        <taxon>Arthropoda</taxon>
        <taxon>Chelicerata</taxon>
        <taxon>Arachnida</taxon>
        <taxon>Araneae</taxon>
        <taxon>Araneomorphae</taxon>
        <taxon>Entelegynae</taxon>
        <taxon>Araneoidea</taxon>
        <taxon>Araneidae</taxon>
        <taxon>Caerostris</taxon>
    </lineage>
</organism>
<dbReference type="EMBL" id="BPLR01013147">
    <property type="protein sequence ID" value="GIY59021.1"/>
    <property type="molecule type" value="Genomic_DNA"/>
</dbReference>
<gene>
    <name evidence="1" type="ORF">CEXT_473761</name>
</gene>
<dbReference type="Proteomes" id="UP001054945">
    <property type="component" value="Unassembled WGS sequence"/>
</dbReference>
<comment type="caution">
    <text evidence="1">The sequence shown here is derived from an EMBL/GenBank/DDBJ whole genome shotgun (WGS) entry which is preliminary data.</text>
</comment>
<dbReference type="AlphaFoldDB" id="A0AAV4UM96"/>
<accession>A0AAV4UM96</accession>
<protein>
    <recommendedName>
        <fullName evidence="3">Secreted protein</fullName>
    </recommendedName>
</protein>
<name>A0AAV4UM96_CAEEX</name>
<evidence type="ECO:0000313" key="2">
    <source>
        <dbReference type="Proteomes" id="UP001054945"/>
    </source>
</evidence>
<evidence type="ECO:0000313" key="1">
    <source>
        <dbReference type="EMBL" id="GIY59021.1"/>
    </source>
</evidence>
<proteinExistence type="predicted"/>